<dbReference type="InterPro" id="IPR012910">
    <property type="entry name" value="Plug_dom"/>
</dbReference>
<name>A0ABR7D141_9BACT</name>
<keyword evidence="10" id="KW-0675">Receptor</keyword>
<dbReference type="InterPro" id="IPR037066">
    <property type="entry name" value="Plug_dom_sf"/>
</dbReference>
<dbReference type="InterPro" id="IPR039426">
    <property type="entry name" value="TonB-dep_rcpt-like"/>
</dbReference>
<dbReference type="SUPFAM" id="SSF49464">
    <property type="entry name" value="Carboxypeptidase regulatory domain-like"/>
    <property type="match status" value="1"/>
</dbReference>
<evidence type="ECO:0000256" key="8">
    <source>
        <dbReference type="SAM" id="Phobius"/>
    </source>
</evidence>
<dbReference type="Pfam" id="PF07660">
    <property type="entry name" value="STN"/>
    <property type="match status" value="1"/>
</dbReference>
<gene>
    <name evidence="10" type="ORF">H8S64_10935</name>
</gene>
<evidence type="ECO:0000256" key="6">
    <source>
        <dbReference type="ARBA" id="ARBA00023237"/>
    </source>
</evidence>
<organism evidence="10 11">
    <name type="scientific">Butyricimonas hominis</name>
    <dbReference type="NCBI Taxonomy" id="2763032"/>
    <lineage>
        <taxon>Bacteria</taxon>
        <taxon>Pseudomonadati</taxon>
        <taxon>Bacteroidota</taxon>
        <taxon>Bacteroidia</taxon>
        <taxon>Bacteroidales</taxon>
        <taxon>Odoribacteraceae</taxon>
        <taxon>Butyricimonas</taxon>
    </lineage>
</organism>
<dbReference type="Gene3D" id="2.170.130.10">
    <property type="entry name" value="TonB-dependent receptor, plug domain"/>
    <property type="match status" value="1"/>
</dbReference>
<evidence type="ECO:0000256" key="5">
    <source>
        <dbReference type="ARBA" id="ARBA00023136"/>
    </source>
</evidence>
<keyword evidence="6 7" id="KW-0998">Cell outer membrane</keyword>
<keyword evidence="3 7" id="KW-1134">Transmembrane beta strand</keyword>
<dbReference type="InterPro" id="IPR008969">
    <property type="entry name" value="CarboxyPept-like_regulatory"/>
</dbReference>
<keyword evidence="11" id="KW-1185">Reference proteome</keyword>
<dbReference type="InterPro" id="IPR011662">
    <property type="entry name" value="Secretin/TonB_short_N"/>
</dbReference>
<dbReference type="InterPro" id="IPR023997">
    <property type="entry name" value="TonB-dep_OMP_SusC/RagA_CS"/>
</dbReference>
<dbReference type="InterPro" id="IPR036942">
    <property type="entry name" value="Beta-barrel_TonB_sf"/>
</dbReference>
<comment type="similarity">
    <text evidence="7">Belongs to the TonB-dependent receptor family.</text>
</comment>
<sequence length="1170" mass="130610">MKNSREKKAFAGIYCKVFVIMTLCLCMVTNLWANSSYASPQRVTINLKDAAVKQVFAEIRKQTTYNFVYSDDQMDKLKPVTLNVTAETVENVLNKVLEGTPYTYTIEGNSIAIVARDNVKKEVKEIRVTGNVKDKDGLPLPGVSVIVKGTTVGVATDIDGNYTLTFAERQDVTLVFSFVGMQSKEVPYTGQKEINVVLEEEQVSLGDVVVIGYGTKSKHDVTSSVSSINADELKKYSSSATSFDGMLGGAIKGVRVIQNNGAPGAAATINVRGVTSPVSGSTNEPLYVIDDVPFFSERGGVNPLLIISPNDIESIDVLKDAAATAIYGSRGANGVIIVKTKGGKNNEKINVSAGYSVTVGNPVKQYKPLNTAEYKEVQDLLIKNTISAINRGQIEPYTGVYFFIPMLELLGNFSEIGFDDELFIPKYEYDGLNEDAFGEANTNWEKEIQNKNALNQQFDLGIRGGGKAINYAFSFNSVNQDGIYINDGLKRYGVRLAVDANISDRLKSGATLGYSFSKFRDATSITDGNTKPWLVRPDYPAKDESGEFVRLPGSNYGDVYYAANPVAQRKVKNRTDARQFIGSAYAQYRILDNLKLRGDFNLASFRDDGSSFVPKAAMDEYTYYETLSNLTESQSDMTTTSINFRADYNLDIEEHRLSFMVGYGWDRTFRKGGYQMYEDFADDQILNNPASAAKVSAYYSSKSTTGLNSVYARVGYIYSDRYLAEFNFRSDASSKFGPGNKRGYFPSLSLGWRISNERFMANFSRLDDLKLRLSAGQTGSTNLDDFVYKQLFGRTSNNLWEGKPTIVPKSNFPNRDVKWEMTTEYNIGVDFSFFNRRLYGSLDLYYRYTDGALTPSPVALETGSMTYYSNLIDLSNKGIEFEVGGDIIRKSDWQWTSKFNVALNRNKIENLNGATLASYQLDFFTKGYPAGALKGYVVDRIFQSDREVNAYNKFSEIINGEGSYYQNSSTGAGDYKFRDLNGDWKITAEDKKVIVNPEPDFFGGWFNSVNYKNLNLSFVFQFSVGGEAFLNDLANSATGVVGNSIQRKMFRDTWTEDNKDARYARLVALDYSGNSAYCDKYVFETSYLRLKNISLSYVLPKEWLKKINFQSVQLFASASNLWTWTNWPGLDPELVGDRTLAGTNPLQEGVFSNDAYPLSKTFTFGIRVEF</sequence>
<proteinExistence type="inferred from homology"/>
<dbReference type="InterPro" id="IPR023996">
    <property type="entry name" value="TonB-dep_OMP_SusC/RagA"/>
</dbReference>
<dbReference type="EMBL" id="JACOOH010000004">
    <property type="protein sequence ID" value="MBC5621614.1"/>
    <property type="molecule type" value="Genomic_DNA"/>
</dbReference>
<dbReference type="Pfam" id="PF07715">
    <property type="entry name" value="Plug"/>
    <property type="match status" value="1"/>
</dbReference>
<evidence type="ECO:0000313" key="11">
    <source>
        <dbReference type="Proteomes" id="UP000646484"/>
    </source>
</evidence>
<dbReference type="PROSITE" id="PS52016">
    <property type="entry name" value="TONB_DEPENDENT_REC_3"/>
    <property type="match status" value="1"/>
</dbReference>
<evidence type="ECO:0000256" key="7">
    <source>
        <dbReference type="PROSITE-ProRule" id="PRU01360"/>
    </source>
</evidence>
<dbReference type="NCBIfam" id="TIGR04056">
    <property type="entry name" value="OMP_RagA_SusC"/>
    <property type="match status" value="1"/>
</dbReference>
<evidence type="ECO:0000256" key="2">
    <source>
        <dbReference type="ARBA" id="ARBA00022448"/>
    </source>
</evidence>
<evidence type="ECO:0000259" key="9">
    <source>
        <dbReference type="SMART" id="SM00965"/>
    </source>
</evidence>
<keyword evidence="8" id="KW-1133">Transmembrane helix</keyword>
<dbReference type="RefSeq" id="WP_186976087.1">
    <property type="nucleotide sequence ID" value="NZ_JACOOH010000004.1"/>
</dbReference>
<keyword evidence="5 7" id="KW-0472">Membrane</keyword>
<accession>A0ABR7D141</accession>
<comment type="subcellular location">
    <subcellularLocation>
        <location evidence="1 7">Cell outer membrane</location>
        <topology evidence="1 7">Multi-pass membrane protein</topology>
    </subcellularLocation>
</comment>
<comment type="caution">
    <text evidence="10">The sequence shown here is derived from an EMBL/GenBank/DDBJ whole genome shotgun (WGS) entry which is preliminary data.</text>
</comment>
<dbReference type="Gene3D" id="2.60.40.1120">
    <property type="entry name" value="Carboxypeptidase-like, regulatory domain"/>
    <property type="match status" value="1"/>
</dbReference>
<feature type="transmembrane region" description="Helical" evidence="8">
    <location>
        <begin position="12"/>
        <end position="33"/>
    </location>
</feature>
<feature type="domain" description="Secretin/TonB short N-terminal" evidence="9">
    <location>
        <begin position="65"/>
        <end position="116"/>
    </location>
</feature>
<evidence type="ECO:0000313" key="10">
    <source>
        <dbReference type="EMBL" id="MBC5621614.1"/>
    </source>
</evidence>
<keyword evidence="2 7" id="KW-0813">Transport</keyword>
<evidence type="ECO:0000256" key="3">
    <source>
        <dbReference type="ARBA" id="ARBA00022452"/>
    </source>
</evidence>
<dbReference type="NCBIfam" id="TIGR04057">
    <property type="entry name" value="SusC_RagA_signa"/>
    <property type="match status" value="1"/>
</dbReference>
<evidence type="ECO:0000256" key="1">
    <source>
        <dbReference type="ARBA" id="ARBA00004571"/>
    </source>
</evidence>
<keyword evidence="4 7" id="KW-0812">Transmembrane</keyword>
<dbReference type="SMART" id="SM00965">
    <property type="entry name" value="STN"/>
    <property type="match status" value="1"/>
</dbReference>
<dbReference type="SUPFAM" id="SSF56935">
    <property type="entry name" value="Porins"/>
    <property type="match status" value="1"/>
</dbReference>
<dbReference type="Gene3D" id="2.40.170.20">
    <property type="entry name" value="TonB-dependent receptor, beta-barrel domain"/>
    <property type="match status" value="1"/>
</dbReference>
<dbReference type="Pfam" id="PF13715">
    <property type="entry name" value="CarbopepD_reg_2"/>
    <property type="match status" value="1"/>
</dbReference>
<protein>
    <submittedName>
        <fullName evidence="10">TonB-dependent receptor</fullName>
    </submittedName>
</protein>
<evidence type="ECO:0000256" key="4">
    <source>
        <dbReference type="ARBA" id="ARBA00022692"/>
    </source>
</evidence>
<dbReference type="Proteomes" id="UP000646484">
    <property type="component" value="Unassembled WGS sequence"/>
</dbReference>
<reference evidence="10 11" key="1">
    <citation type="submission" date="2020-08" db="EMBL/GenBank/DDBJ databases">
        <title>Genome public.</title>
        <authorList>
            <person name="Liu C."/>
            <person name="Sun Q."/>
        </authorList>
    </citation>
    <scope>NUCLEOTIDE SEQUENCE [LARGE SCALE GENOMIC DNA]</scope>
    <source>
        <strain evidence="10 11">NSJ-56</strain>
    </source>
</reference>
<dbReference type="Gene3D" id="3.55.50.30">
    <property type="match status" value="1"/>
</dbReference>